<dbReference type="Proteomes" id="UP000051820">
    <property type="component" value="Unassembled WGS sequence"/>
</dbReference>
<accession>A0A0R1VYS5</accession>
<protein>
    <submittedName>
        <fullName evidence="2">Crp Fnr family transcriptional regulator</fullName>
    </submittedName>
</protein>
<dbReference type="Gene3D" id="2.60.120.10">
    <property type="entry name" value="Jelly Rolls"/>
    <property type="match status" value="1"/>
</dbReference>
<dbReference type="PATRIC" id="fig|1423807.3.peg.1122"/>
<dbReference type="Pfam" id="PF00027">
    <property type="entry name" value="cNMP_binding"/>
    <property type="match status" value="1"/>
</dbReference>
<dbReference type="InterPro" id="IPR018490">
    <property type="entry name" value="cNMP-bd_dom_sf"/>
</dbReference>
<reference evidence="2 3" key="1">
    <citation type="journal article" date="2015" name="Genome Announc.">
        <title>Expanding the biotechnology potential of lactobacilli through comparative genomics of 213 strains and associated genera.</title>
        <authorList>
            <person name="Sun Z."/>
            <person name="Harris H.M."/>
            <person name="McCann A."/>
            <person name="Guo C."/>
            <person name="Argimon S."/>
            <person name="Zhang W."/>
            <person name="Yang X."/>
            <person name="Jeffery I.B."/>
            <person name="Cooney J.C."/>
            <person name="Kagawa T.F."/>
            <person name="Liu W."/>
            <person name="Song Y."/>
            <person name="Salvetti E."/>
            <person name="Wrobel A."/>
            <person name="Rasinkangas P."/>
            <person name="Parkhill J."/>
            <person name="Rea M.C."/>
            <person name="O'Sullivan O."/>
            <person name="Ritari J."/>
            <person name="Douillard F.P."/>
            <person name="Paul Ross R."/>
            <person name="Yang R."/>
            <person name="Briner A.E."/>
            <person name="Felis G.E."/>
            <person name="de Vos W.M."/>
            <person name="Barrangou R."/>
            <person name="Klaenhammer T.R."/>
            <person name="Caufield P.W."/>
            <person name="Cui Y."/>
            <person name="Zhang H."/>
            <person name="O'Toole P.W."/>
        </authorList>
    </citation>
    <scope>NUCLEOTIDE SEQUENCE [LARGE SCALE GENOMIC DNA]</scope>
    <source>
        <strain evidence="2 3">DSM 5007</strain>
    </source>
</reference>
<dbReference type="EMBL" id="AZGF01000025">
    <property type="protein sequence ID" value="KRM10801.1"/>
    <property type="molecule type" value="Genomic_DNA"/>
</dbReference>
<dbReference type="AlphaFoldDB" id="A0A0R1VYS5"/>
<dbReference type="OrthoDB" id="9798104at2"/>
<evidence type="ECO:0000313" key="2">
    <source>
        <dbReference type="EMBL" id="KRM10801.1"/>
    </source>
</evidence>
<dbReference type="InterPro" id="IPR000595">
    <property type="entry name" value="cNMP-bd_dom"/>
</dbReference>
<name>A0A0R1VYS5_9LACO</name>
<dbReference type="CDD" id="cd00038">
    <property type="entry name" value="CAP_ED"/>
    <property type="match status" value="1"/>
</dbReference>
<proteinExistence type="predicted"/>
<dbReference type="RefSeq" id="WP_010621063.1">
    <property type="nucleotide sequence ID" value="NZ_AZGF01000025.1"/>
</dbReference>
<sequence>MDLEIKETILTNILSKYNQEITNLSIHNLAMIAAQSFFPRNTMVLGLNEPQRYVYLIVKGLSRSYYIDEDGNNVTKNFMLEGEFLIGEGLFSDTSVEAFDAVEDLQCLRFEAAALKKLIMSDDGLTKLYISLLEETIRYKMQREYGFQNLNAEQRYLEFQDIYGKAENRMPQNLIASYIGIKKESLSRLRKKMRNN</sequence>
<evidence type="ECO:0000259" key="1">
    <source>
        <dbReference type="Pfam" id="PF00027"/>
    </source>
</evidence>
<dbReference type="eggNOG" id="COG0664">
    <property type="taxonomic scope" value="Bacteria"/>
</dbReference>
<dbReference type="SUPFAM" id="SSF51206">
    <property type="entry name" value="cAMP-binding domain-like"/>
    <property type="match status" value="1"/>
</dbReference>
<dbReference type="InterPro" id="IPR014710">
    <property type="entry name" value="RmlC-like_jellyroll"/>
</dbReference>
<keyword evidence="3" id="KW-1185">Reference proteome</keyword>
<comment type="caution">
    <text evidence="2">The sequence shown here is derived from an EMBL/GenBank/DDBJ whole genome shotgun (WGS) entry which is preliminary data.</text>
</comment>
<organism evidence="2 3">
    <name type="scientific">Paucilactobacillus suebicus DSM 5007 = KCTC 3549</name>
    <dbReference type="NCBI Taxonomy" id="1423807"/>
    <lineage>
        <taxon>Bacteria</taxon>
        <taxon>Bacillati</taxon>
        <taxon>Bacillota</taxon>
        <taxon>Bacilli</taxon>
        <taxon>Lactobacillales</taxon>
        <taxon>Lactobacillaceae</taxon>
        <taxon>Paucilactobacillus</taxon>
    </lineage>
</organism>
<evidence type="ECO:0000313" key="3">
    <source>
        <dbReference type="Proteomes" id="UP000051820"/>
    </source>
</evidence>
<dbReference type="STRING" id="1423807.FD16_GL001102"/>
<feature type="domain" description="Cyclic nucleotide-binding" evidence="1">
    <location>
        <begin position="37"/>
        <end position="122"/>
    </location>
</feature>
<gene>
    <name evidence="2" type="ORF">FD16_GL001102</name>
</gene>